<organism evidence="2 3">
    <name type="scientific">Armillaria ostoyae</name>
    <name type="common">Armillaria root rot fungus</name>
    <dbReference type="NCBI Taxonomy" id="47428"/>
    <lineage>
        <taxon>Eukaryota</taxon>
        <taxon>Fungi</taxon>
        <taxon>Dikarya</taxon>
        <taxon>Basidiomycota</taxon>
        <taxon>Agaricomycotina</taxon>
        <taxon>Agaricomycetes</taxon>
        <taxon>Agaricomycetidae</taxon>
        <taxon>Agaricales</taxon>
        <taxon>Marasmiineae</taxon>
        <taxon>Physalacriaceae</taxon>
        <taxon>Armillaria</taxon>
    </lineage>
</organism>
<dbReference type="Proteomes" id="UP000219338">
    <property type="component" value="Unassembled WGS sequence"/>
</dbReference>
<protein>
    <submittedName>
        <fullName evidence="2">Uncharacterized protein</fullName>
    </submittedName>
</protein>
<name>A0A284QRY6_ARMOS</name>
<evidence type="ECO:0000313" key="2">
    <source>
        <dbReference type="EMBL" id="SJK99239.1"/>
    </source>
</evidence>
<sequence>MRASERDAKPLLDPQMYGGRGRIRGPQSSLKIQSALLISFTTSLQISSWEQLGLKEACG</sequence>
<accession>A0A284QRY6</accession>
<proteinExistence type="predicted"/>
<dbReference type="EMBL" id="FUEG01000002">
    <property type="protein sequence ID" value="SJK99239.1"/>
    <property type="molecule type" value="Genomic_DNA"/>
</dbReference>
<keyword evidence="3" id="KW-1185">Reference proteome</keyword>
<evidence type="ECO:0000256" key="1">
    <source>
        <dbReference type="SAM" id="MobiDB-lite"/>
    </source>
</evidence>
<reference evidence="3" key="1">
    <citation type="journal article" date="2017" name="Nat. Ecol. Evol.">
        <title>Genome expansion and lineage-specific genetic innovations in the forest pathogenic fungi Armillaria.</title>
        <authorList>
            <person name="Sipos G."/>
            <person name="Prasanna A.N."/>
            <person name="Walter M.C."/>
            <person name="O'Connor E."/>
            <person name="Balint B."/>
            <person name="Krizsan K."/>
            <person name="Kiss B."/>
            <person name="Hess J."/>
            <person name="Varga T."/>
            <person name="Slot J."/>
            <person name="Riley R."/>
            <person name="Boka B."/>
            <person name="Rigling D."/>
            <person name="Barry K."/>
            <person name="Lee J."/>
            <person name="Mihaltcheva S."/>
            <person name="LaButti K."/>
            <person name="Lipzen A."/>
            <person name="Waldron R."/>
            <person name="Moloney N.M."/>
            <person name="Sperisen C."/>
            <person name="Kredics L."/>
            <person name="Vagvoelgyi C."/>
            <person name="Patrignani A."/>
            <person name="Fitzpatrick D."/>
            <person name="Nagy I."/>
            <person name="Doyle S."/>
            <person name="Anderson J.B."/>
            <person name="Grigoriev I.V."/>
            <person name="Gueldener U."/>
            <person name="Muensterkoetter M."/>
            <person name="Nagy L.G."/>
        </authorList>
    </citation>
    <scope>NUCLEOTIDE SEQUENCE [LARGE SCALE GENOMIC DNA]</scope>
    <source>
        <strain evidence="3">C18/9</strain>
    </source>
</reference>
<dbReference type="AlphaFoldDB" id="A0A284QRY6"/>
<gene>
    <name evidence="2" type="ORF">ARMOST_02530</name>
</gene>
<feature type="compositionally biased region" description="Basic and acidic residues" evidence="1">
    <location>
        <begin position="1"/>
        <end position="10"/>
    </location>
</feature>
<evidence type="ECO:0000313" key="3">
    <source>
        <dbReference type="Proteomes" id="UP000219338"/>
    </source>
</evidence>
<feature type="region of interest" description="Disordered" evidence="1">
    <location>
        <begin position="1"/>
        <end position="20"/>
    </location>
</feature>